<dbReference type="Pfam" id="PF00011">
    <property type="entry name" value="HSP20"/>
    <property type="match status" value="1"/>
</dbReference>
<dbReference type="PANTHER" id="PTHR11527">
    <property type="entry name" value="HEAT-SHOCK PROTEIN 20 FAMILY MEMBER"/>
    <property type="match status" value="1"/>
</dbReference>
<organism evidence="4">
    <name type="scientific">Caldilinea aerophila</name>
    <dbReference type="NCBI Taxonomy" id="133453"/>
    <lineage>
        <taxon>Bacteria</taxon>
        <taxon>Bacillati</taxon>
        <taxon>Chloroflexota</taxon>
        <taxon>Caldilineae</taxon>
        <taxon>Caldilineales</taxon>
        <taxon>Caldilineaceae</taxon>
        <taxon>Caldilinea</taxon>
    </lineage>
</organism>
<dbReference type="InterPro" id="IPR031107">
    <property type="entry name" value="Small_HSP"/>
</dbReference>
<sequence>MTSITRWDPYRELTAMRQLIDRFFEDDFTRFPSLWERRSETIPLALDVAEKDDAFIIKASLPGVPAEDVEVTLTDNVLTIKGEVKEDKEIKEENYHLRERRFGTFMRSVTLPAPVDADKIEAVNENGVLTLTLPKAESVKPKKIEVKKVVSS</sequence>
<name>A0A7C1FKD3_9CHLR</name>
<dbReference type="Gene3D" id="2.60.40.790">
    <property type="match status" value="1"/>
</dbReference>
<evidence type="ECO:0000256" key="2">
    <source>
        <dbReference type="RuleBase" id="RU003616"/>
    </source>
</evidence>
<dbReference type="CDD" id="cd06464">
    <property type="entry name" value="ACD_sHsps-like"/>
    <property type="match status" value="1"/>
</dbReference>
<dbReference type="InterPro" id="IPR002068">
    <property type="entry name" value="A-crystallin/Hsp20_dom"/>
</dbReference>
<comment type="similarity">
    <text evidence="1 2">Belongs to the small heat shock protein (HSP20) family.</text>
</comment>
<evidence type="ECO:0000256" key="1">
    <source>
        <dbReference type="PROSITE-ProRule" id="PRU00285"/>
    </source>
</evidence>
<dbReference type="EMBL" id="DSMG01000166">
    <property type="protein sequence ID" value="HDX33014.1"/>
    <property type="molecule type" value="Genomic_DNA"/>
</dbReference>
<gene>
    <name evidence="4" type="ORF">ENQ20_16240</name>
</gene>
<evidence type="ECO:0000259" key="3">
    <source>
        <dbReference type="PROSITE" id="PS01031"/>
    </source>
</evidence>
<dbReference type="InterPro" id="IPR008978">
    <property type="entry name" value="HSP20-like_chaperone"/>
</dbReference>
<feature type="domain" description="SHSP" evidence="3">
    <location>
        <begin position="36"/>
        <end position="152"/>
    </location>
</feature>
<dbReference type="OMA" id="WFEDFFA"/>
<dbReference type="AlphaFoldDB" id="A0A7C1FKD3"/>
<dbReference type="SUPFAM" id="SSF49764">
    <property type="entry name" value="HSP20-like chaperones"/>
    <property type="match status" value="1"/>
</dbReference>
<reference evidence="4" key="1">
    <citation type="journal article" date="2020" name="mSystems">
        <title>Genome- and Community-Level Interaction Insights into Carbon Utilization and Element Cycling Functions of Hydrothermarchaeota in Hydrothermal Sediment.</title>
        <authorList>
            <person name="Zhou Z."/>
            <person name="Liu Y."/>
            <person name="Xu W."/>
            <person name="Pan J."/>
            <person name="Luo Z.H."/>
            <person name="Li M."/>
        </authorList>
    </citation>
    <scope>NUCLEOTIDE SEQUENCE [LARGE SCALE GENOMIC DNA]</scope>
    <source>
        <strain evidence="4">SpSt-289</strain>
    </source>
</reference>
<proteinExistence type="inferred from homology"/>
<protein>
    <submittedName>
        <fullName evidence="4">Hsp20/alpha crystallin family protein</fullName>
    </submittedName>
</protein>
<accession>A0A7C1FKD3</accession>
<dbReference type="PROSITE" id="PS01031">
    <property type="entry name" value="SHSP"/>
    <property type="match status" value="1"/>
</dbReference>
<evidence type="ECO:0000313" key="4">
    <source>
        <dbReference type="EMBL" id="HDX33014.1"/>
    </source>
</evidence>
<comment type="caution">
    <text evidence="4">The sequence shown here is derived from an EMBL/GenBank/DDBJ whole genome shotgun (WGS) entry which is preliminary data.</text>
</comment>